<name>A0A835RNK7_VANPL</name>
<dbReference type="AlphaFoldDB" id="A0A835RNK7"/>
<gene>
    <name evidence="2" type="ORF">HPP92_008082</name>
    <name evidence="1" type="ORF">HPP92_008249</name>
</gene>
<evidence type="ECO:0000313" key="3">
    <source>
        <dbReference type="Proteomes" id="UP000636800"/>
    </source>
</evidence>
<evidence type="ECO:0000313" key="4">
    <source>
        <dbReference type="Proteomes" id="UP000639772"/>
    </source>
</evidence>
<dbReference type="Proteomes" id="UP000636800">
    <property type="component" value="Chromosome 3"/>
</dbReference>
<accession>A0A835RNK7</accession>
<keyword evidence="3" id="KW-1185">Reference proteome</keyword>
<evidence type="ECO:0000313" key="1">
    <source>
        <dbReference type="EMBL" id="KAG0489438.1"/>
    </source>
</evidence>
<reference evidence="3 4" key="1">
    <citation type="journal article" date="2020" name="Nat. Food">
        <title>A phased Vanilla planifolia genome enables genetic improvement of flavour and production.</title>
        <authorList>
            <person name="Hasing T."/>
            <person name="Tang H."/>
            <person name="Brym M."/>
            <person name="Khazi F."/>
            <person name="Huang T."/>
            <person name="Chambers A.H."/>
        </authorList>
    </citation>
    <scope>NUCLEOTIDE SEQUENCE [LARGE SCALE GENOMIC DNA]</scope>
    <source>
        <tissue evidence="1">Leaf</tissue>
    </source>
</reference>
<dbReference type="Proteomes" id="UP000639772">
    <property type="component" value="Chromosome 3"/>
</dbReference>
<protein>
    <submittedName>
        <fullName evidence="1">Uncharacterized protein</fullName>
    </submittedName>
</protein>
<organism evidence="1 3">
    <name type="scientific">Vanilla planifolia</name>
    <name type="common">Vanilla</name>
    <dbReference type="NCBI Taxonomy" id="51239"/>
    <lineage>
        <taxon>Eukaryota</taxon>
        <taxon>Viridiplantae</taxon>
        <taxon>Streptophyta</taxon>
        <taxon>Embryophyta</taxon>
        <taxon>Tracheophyta</taxon>
        <taxon>Spermatophyta</taxon>
        <taxon>Magnoliopsida</taxon>
        <taxon>Liliopsida</taxon>
        <taxon>Asparagales</taxon>
        <taxon>Orchidaceae</taxon>
        <taxon>Vanilloideae</taxon>
        <taxon>Vanilleae</taxon>
        <taxon>Vanilla</taxon>
    </lineage>
</organism>
<dbReference type="EMBL" id="JADCNM010000003">
    <property type="protein sequence ID" value="KAG0491219.1"/>
    <property type="molecule type" value="Genomic_DNA"/>
</dbReference>
<sequence>MHSHVRWQWQSQSSARSRSLVTQSLMQSLDHGHRVTVTDHTDLRSLVCSLIHHGLVFDPLIYDPGHSQVMVTSGSRLQSLVTGH</sequence>
<dbReference type="EMBL" id="JADCNL010000003">
    <property type="protein sequence ID" value="KAG0489438.1"/>
    <property type="molecule type" value="Genomic_DNA"/>
</dbReference>
<proteinExistence type="predicted"/>
<evidence type="ECO:0000313" key="2">
    <source>
        <dbReference type="EMBL" id="KAG0491219.1"/>
    </source>
</evidence>
<comment type="caution">
    <text evidence="1">The sequence shown here is derived from an EMBL/GenBank/DDBJ whole genome shotgun (WGS) entry which is preliminary data.</text>
</comment>